<feature type="transmembrane region" description="Helical" evidence="9">
    <location>
        <begin position="97"/>
        <end position="116"/>
    </location>
</feature>
<organism evidence="10 11">
    <name type="scientific">Fusarium oxysporum NRRL 32931</name>
    <dbReference type="NCBI Taxonomy" id="660029"/>
    <lineage>
        <taxon>Eukaryota</taxon>
        <taxon>Fungi</taxon>
        <taxon>Dikarya</taxon>
        <taxon>Ascomycota</taxon>
        <taxon>Pezizomycotina</taxon>
        <taxon>Sordariomycetes</taxon>
        <taxon>Hypocreomycetidae</taxon>
        <taxon>Hypocreales</taxon>
        <taxon>Nectriaceae</taxon>
        <taxon>Fusarium</taxon>
        <taxon>Fusarium oxysporum species complex</taxon>
    </lineage>
</organism>
<dbReference type="EMBL" id="JH717845">
    <property type="protein sequence ID" value="EWY85866.1"/>
    <property type="molecule type" value="Genomic_DNA"/>
</dbReference>
<proteinExistence type="inferred from homology"/>
<dbReference type="InterPro" id="IPR001248">
    <property type="entry name" value="Pur-cyt_permease"/>
</dbReference>
<accession>W9I056</accession>
<evidence type="ECO:0000256" key="6">
    <source>
        <dbReference type="ARBA" id="ARBA00023136"/>
    </source>
</evidence>
<keyword evidence="4 9" id="KW-0812">Transmembrane</keyword>
<dbReference type="PIRSF" id="PIRSF002744">
    <property type="entry name" value="Pur-cyt_permease"/>
    <property type="match status" value="1"/>
</dbReference>
<feature type="transmembrane region" description="Helical" evidence="9">
    <location>
        <begin position="233"/>
        <end position="250"/>
    </location>
</feature>
<evidence type="ECO:0000256" key="4">
    <source>
        <dbReference type="ARBA" id="ARBA00022692"/>
    </source>
</evidence>
<keyword evidence="3 7" id="KW-0813">Transport</keyword>
<evidence type="ECO:0000256" key="9">
    <source>
        <dbReference type="SAM" id="Phobius"/>
    </source>
</evidence>
<evidence type="ECO:0000256" key="2">
    <source>
        <dbReference type="ARBA" id="ARBA00008974"/>
    </source>
</evidence>
<evidence type="ECO:0000256" key="1">
    <source>
        <dbReference type="ARBA" id="ARBA00004141"/>
    </source>
</evidence>
<feature type="transmembrane region" description="Helical" evidence="9">
    <location>
        <begin position="472"/>
        <end position="491"/>
    </location>
</feature>
<dbReference type="Pfam" id="PF02133">
    <property type="entry name" value="Transp_cyt_pur"/>
    <property type="match status" value="1"/>
</dbReference>
<name>W9I056_FUSOX</name>
<dbReference type="GO" id="GO:0005886">
    <property type="term" value="C:plasma membrane"/>
    <property type="evidence" value="ECO:0007669"/>
    <property type="project" value="TreeGrafter"/>
</dbReference>
<dbReference type="Gene3D" id="1.10.4160.10">
    <property type="entry name" value="Hydantoin permease"/>
    <property type="match status" value="1"/>
</dbReference>
<feature type="transmembrane region" description="Helical" evidence="9">
    <location>
        <begin position="432"/>
        <end position="451"/>
    </location>
</feature>
<dbReference type="AlphaFoldDB" id="W9I056"/>
<feature type="transmembrane region" description="Helical" evidence="9">
    <location>
        <begin position="401"/>
        <end position="420"/>
    </location>
</feature>
<comment type="subcellular location">
    <subcellularLocation>
        <location evidence="1">Membrane</location>
        <topology evidence="1">Multi-pass membrane protein</topology>
    </subcellularLocation>
</comment>
<evidence type="ECO:0000256" key="8">
    <source>
        <dbReference type="SAM" id="MobiDB-lite"/>
    </source>
</evidence>
<evidence type="ECO:0000256" key="5">
    <source>
        <dbReference type="ARBA" id="ARBA00022989"/>
    </source>
</evidence>
<gene>
    <name evidence="10" type="ORF">FOYG_10537</name>
</gene>
<feature type="transmembrane region" description="Helical" evidence="9">
    <location>
        <begin position="128"/>
        <end position="150"/>
    </location>
</feature>
<reference evidence="10 11" key="1">
    <citation type="submission" date="2011-06" db="EMBL/GenBank/DDBJ databases">
        <title>The Genome Sequence of Fusarium oxysporum FOSC 3-a.</title>
        <authorList>
            <consortium name="The Broad Institute Genome Sequencing Platform"/>
            <person name="Ma L.-J."/>
            <person name="Gale L.R."/>
            <person name="Schwartz D.C."/>
            <person name="Zhou S."/>
            <person name="Corby-Kistler H."/>
            <person name="Young S.K."/>
            <person name="Zeng Q."/>
            <person name="Gargeya S."/>
            <person name="Fitzgerald M."/>
            <person name="Haas B."/>
            <person name="Abouelleil A."/>
            <person name="Alvarado L."/>
            <person name="Arachchi H.M."/>
            <person name="Berlin A."/>
            <person name="Brown A."/>
            <person name="Chapman S.B."/>
            <person name="Chen Z."/>
            <person name="Dunbar C."/>
            <person name="Freedman E."/>
            <person name="Gearin G."/>
            <person name="Gellesch M."/>
            <person name="Goldberg J."/>
            <person name="Griggs A."/>
            <person name="Gujja S."/>
            <person name="Heiman D."/>
            <person name="Howarth C."/>
            <person name="Larson L."/>
            <person name="Lui A."/>
            <person name="MacDonald P.J.P."/>
            <person name="Mehta T."/>
            <person name="Montmayeur A."/>
            <person name="Murphy C."/>
            <person name="Neiman D."/>
            <person name="Pearson M."/>
            <person name="Priest M."/>
            <person name="Roberts A."/>
            <person name="Saif S."/>
            <person name="Shea T."/>
            <person name="Shenoy N."/>
            <person name="Sisk P."/>
            <person name="Stolte C."/>
            <person name="Sykes S."/>
            <person name="Wortman J."/>
            <person name="Nusbaum C."/>
            <person name="Birren B."/>
        </authorList>
    </citation>
    <scope>NUCLEOTIDE SEQUENCE [LARGE SCALE GENOMIC DNA]</scope>
    <source>
        <strain evidence="11">FOSC 3-a</strain>
    </source>
</reference>
<feature type="region of interest" description="Disordered" evidence="8">
    <location>
        <begin position="1"/>
        <end position="38"/>
    </location>
</feature>
<dbReference type="PANTHER" id="PTHR31806">
    <property type="entry name" value="PURINE-CYTOSINE PERMEASE FCY2-RELATED"/>
    <property type="match status" value="1"/>
</dbReference>
<feature type="transmembrane region" description="Helical" evidence="9">
    <location>
        <begin position="256"/>
        <end position="278"/>
    </location>
</feature>
<dbReference type="PANTHER" id="PTHR31806:SF1">
    <property type="entry name" value="PURINE-CYTOSINE PERMEASE FCY2-RELATED"/>
    <property type="match status" value="1"/>
</dbReference>
<evidence type="ECO:0000256" key="7">
    <source>
        <dbReference type="PIRNR" id="PIRNR002744"/>
    </source>
</evidence>
<evidence type="ECO:0000256" key="3">
    <source>
        <dbReference type="ARBA" id="ARBA00022448"/>
    </source>
</evidence>
<feature type="transmembrane region" description="Helical" evidence="9">
    <location>
        <begin position="202"/>
        <end position="226"/>
    </location>
</feature>
<comment type="similarity">
    <text evidence="2 7">Belongs to the purine-cytosine permease (2.A.39) family.</text>
</comment>
<protein>
    <recommendedName>
        <fullName evidence="12">Cytosine permease</fullName>
    </recommendedName>
</protein>
<dbReference type="Proteomes" id="UP000030753">
    <property type="component" value="Unassembled WGS sequence"/>
</dbReference>
<evidence type="ECO:0000313" key="11">
    <source>
        <dbReference type="Proteomes" id="UP000030753"/>
    </source>
</evidence>
<dbReference type="InterPro" id="IPR026030">
    <property type="entry name" value="Pur-cyt_permease_Fcy2/21/22"/>
</dbReference>
<dbReference type="GO" id="GO:0022857">
    <property type="term" value="F:transmembrane transporter activity"/>
    <property type="evidence" value="ECO:0007669"/>
    <property type="project" value="InterPro"/>
</dbReference>
<evidence type="ECO:0008006" key="12">
    <source>
        <dbReference type="Google" id="ProtNLM"/>
    </source>
</evidence>
<feature type="transmembrane region" description="Helical" evidence="9">
    <location>
        <begin position="368"/>
        <end position="389"/>
    </location>
</feature>
<keyword evidence="5 9" id="KW-1133">Transmembrane helix</keyword>
<sequence length="537" mass="58386">MSGNAADVELGHTATFSKESSIRDANPPLPHQDRKSSLSIHRTDTDGIPSAGSAHLINQVTWRHRMQTWFRHLHGEACGIERVSPEARTNQRPRDMFTLFTSTNSSIGSVAFGSLGPGLFGLGWWDSFLAILFFNILSAIPAAVIATFGPKYGLRTLVVNRFVFGWWPSKFIALLNAISMLGWAIVYIMIGASILYDVGQGALPLPVAALILGLISVIVSVIGYEWVHVYERYAWMVMLACVCVVAGFSAKHMSNIAMGSGASEISGILSFGTAIWALNTSWTPVSADFSVYMPEKTNPWRVFTCTYLGISVSAILLESLGAGMMTMVIANPVMADAYQSASIGGLIGQVFVGYGSGVRNLGYLIETVLALSVVSVAVADIYVFGLNIQLLDTRFIKIPRYIWNIGGGLAAIGVAIAGGNNLVVAMQNFLNIMAYWLTPWLTIFILEFIIWAKGYTYNADAYMNPSTMPKGIAALTVFLISTILGVLSMSQTWWVGPIALGVGNAPFGTDISWELEMAVSIFLYVPLRYLEKKHIGR</sequence>
<evidence type="ECO:0000313" key="10">
    <source>
        <dbReference type="EMBL" id="EWY85866.1"/>
    </source>
</evidence>
<feature type="transmembrane region" description="Helical" evidence="9">
    <location>
        <begin position="171"/>
        <end position="196"/>
    </location>
</feature>
<dbReference type="HOGENOM" id="CLU_026016_2_1_1"/>
<keyword evidence="6 7" id="KW-0472">Membrane</keyword>